<sequence length="225" mass="25084">MNLPQSMKLLGAIAAIGLLTACEDPSEQLGNYDTDKPSKSSAEWLEDAQSLTLTGSISEDRSSAQLTNIIPQRSPARASEGMYVVVTETAEGVRNQYTFDVQERSNNGRKNFSVTMPVKDIYNLRVFMGPDELLAITQHQTPETDQDALDAIRVWRSDGRICFQWPADEFPQAGLAWRDSEQHRHLMFADAADSEACVSDTDVPADVQYVVTIRNQLFVRQALVK</sequence>
<name>A0A552X5D5_9GAMM</name>
<dbReference type="Proteomes" id="UP000320359">
    <property type="component" value="Unassembled WGS sequence"/>
</dbReference>
<gene>
    <name evidence="1" type="ORF">FM042_05100</name>
</gene>
<accession>A0A552X5D5</accession>
<dbReference type="RefSeq" id="WP_143234964.1">
    <property type="nucleotide sequence ID" value="NZ_VJWL01000001.1"/>
</dbReference>
<protein>
    <submittedName>
        <fullName evidence="1">Uncharacterized protein</fullName>
    </submittedName>
</protein>
<dbReference type="OrthoDB" id="9837545at2"/>
<keyword evidence="2" id="KW-1185">Reference proteome</keyword>
<dbReference type="EMBL" id="VJWL01000001">
    <property type="protein sequence ID" value="TRW50215.1"/>
    <property type="molecule type" value="Genomic_DNA"/>
</dbReference>
<evidence type="ECO:0000313" key="1">
    <source>
        <dbReference type="EMBL" id="TRW50215.1"/>
    </source>
</evidence>
<reference evidence="1 2" key="1">
    <citation type="submission" date="2019-07" db="EMBL/GenBank/DDBJ databases">
        <authorList>
            <person name="Yang M."/>
            <person name="Zhao D."/>
            <person name="Xiang H."/>
        </authorList>
    </citation>
    <scope>NUCLEOTIDE SEQUENCE [LARGE SCALE GENOMIC DNA]</scope>
    <source>
        <strain evidence="1 2">IM1326</strain>
    </source>
</reference>
<proteinExistence type="predicted"/>
<organism evidence="1 2">
    <name type="scientific">Aliidiomarina halalkaliphila</name>
    <dbReference type="NCBI Taxonomy" id="2593535"/>
    <lineage>
        <taxon>Bacteria</taxon>
        <taxon>Pseudomonadati</taxon>
        <taxon>Pseudomonadota</taxon>
        <taxon>Gammaproteobacteria</taxon>
        <taxon>Alteromonadales</taxon>
        <taxon>Idiomarinaceae</taxon>
        <taxon>Aliidiomarina</taxon>
    </lineage>
</organism>
<comment type="caution">
    <text evidence="1">The sequence shown here is derived from an EMBL/GenBank/DDBJ whole genome shotgun (WGS) entry which is preliminary data.</text>
</comment>
<dbReference type="AlphaFoldDB" id="A0A552X5D5"/>
<evidence type="ECO:0000313" key="2">
    <source>
        <dbReference type="Proteomes" id="UP000320359"/>
    </source>
</evidence>